<evidence type="ECO:0000256" key="1">
    <source>
        <dbReference type="ARBA" id="ARBA00004370"/>
    </source>
</evidence>
<dbReference type="GO" id="GO:0004252">
    <property type="term" value="F:serine-type endopeptidase activity"/>
    <property type="evidence" value="ECO:0007669"/>
    <property type="project" value="UniProtKB-UniRule"/>
</dbReference>
<organism evidence="7 8">
    <name type="scientific">Oceanobacillus picturae</name>
    <dbReference type="NCBI Taxonomy" id="171693"/>
    <lineage>
        <taxon>Bacteria</taxon>
        <taxon>Bacillati</taxon>
        <taxon>Bacillota</taxon>
        <taxon>Bacilli</taxon>
        <taxon>Bacillales</taxon>
        <taxon>Bacillaceae</taxon>
        <taxon>Oceanobacillus</taxon>
    </lineage>
</organism>
<dbReference type="NCBIfam" id="TIGR02228">
    <property type="entry name" value="sigpep_I_arch"/>
    <property type="match status" value="1"/>
</dbReference>
<dbReference type="OrthoDB" id="2243765at2"/>
<dbReference type="GO" id="GO:0016020">
    <property type="term" value="C:membrane"/>
    <property type="evidence" value="ECO:0007669"/>
    <property type="project" value="UniProtKB-SubCell"/>
</dbReference>
<evidence type="ECO:0000256" key="5">
    <source>
        <dbReference type="NCBIfam" id="TIGR02228"/>
    </source>
</evidence>
<gene>
    <name evidence="7" type="ORF">OPHB3_0123</name>
</gene>
<dbReference type="AlphaFoldDB" id="A0A0U9H1A1"/>
<reference evidence="8" key="1">
    <citation type="submission" date="2015-07" db="EMBL/GenBank/DDBJ databases">
        <title>Draft Genome Sequence of Oceanobacillus picturae Heshi-B3 that Was Isolated from Fermented Rice Bran with Aging Salted Mackerel, Which Was Named Heshiko as Traditional Fermented Seafood in Japan.</title>
        <authorList>
            <person name="Akuzawa S."/>
            <person name="Nakagawa J."/>
            <person name="Kanekatsu T."/>
            <person name="Kanesaki Y."/>
            <person name="Suzuki T."/>
        </authorList>
    </citation>
    <scope>NUCLEOTIDE SEQUENCE [LARGE SCALE GENOMIC DNA]</scope>
    <source>
        <strain evidence="8">Heshi-B3</strain>
    </source>
</reference>
<dbReference type="GO" id="GO:0009003">
    <property type="term" value="F:signal peptidase activity"/>
    <property type="evidence" value="ECO:0007669"/>
    <property type="project" value="UniProtKB-EC"/>
</dbReference>
<comment type="caution">
    <text evidence="7">The sequence shown here is derived from an EMBL/GenBank/DDBJ whole genome shotgun (WGS) entry which is preliminary data.</text>
</comment>
<protein>
    <recommendedName>
        <fullName evidence="5">Signal peptidase I</fullName>
        <ecNumber evidence="5">3.4.21.89</ecNumber>
    </recommendedName>
</protein>
<proteinExistence type="predicted"/>
<keyword evidence="2 6" id="KW-0812">Transmembrane</keyword>
<dbReference type="CDD" id="cd06530">
    <property type="entry name" value="S26_SPase_I"/>
    <property type="match status" value="1"/>
</dbReference>
<dbReference type="SUPFAM" id="SSF51306">
    <property type="entry name" value="LexA/Signal peptidase"/>
    <property type="match status" value="1"/>
</dbReference>
<sequence length="186" mass="20206">MKMTLKTLSNILYTIVIAVLLCALLVVGLSKASGNEVNVFGYQIKSVLSGSMEPGIQTGSVIAVKTGGDMQRFSEGDVITYRAEDNILITHRIIEVENNGQQYITQGDANNGPDVSPVLSENVVGQYAGFTIPYVGYVFQFATSPEGAALLMILPGFLLLGYAFITIRRTLKQVKHLLQEKTMDAK</sequence>
<dbReference type="InterPro" id="IPR001733">
    <property type="entry name" value="Peptidase_S26B"/>
</dbReference>
<feature type="transmembrane region" description="Helical" evidence="6">
    <location>
        <begin position="148"/>
        <end position="167"/>
    </location>
</feature>
<keyword evidence="4 6" id="KW-0472">Membrane</keyword>
<dbReference type="InterPro" id="IPR036286">
    <property type="entry name" value="LexA/Signal_pep-like_sf"/>
</dbReference>
<dbReference type="PANTHER" id="PTHR10806:SF6">
    <property type="entry name" value="SIGNAL PEPTIDASE COMPLEX CATALYTIC SUBUNIT SEC11"/>
    <property type="match status" value="1"/>
</dbReference>
<dbReference type="EMBL" id="BBXV01000002">
    <property type="protein sequence ID" value="GAQ16207.1"/>
    <property type="molecule type" value="Genomic_DNA"/>
</dbReference>
<reference evidence="7 8" key="2">
    <citation type="journal article" date="2016" name="Genome Announc.">
        <title>Draft Genome Sequence of Oceanobacillus picturae Heshi-B3, Isolated from Fermented Rice Bran in a Traditional Japanese Seafood Dish.</title>
        <authorList>
            <person name="Akuzawa S."/>
            <person name="Nagaoka J."/>
            <person name="Kanekatsu M."/>
            <person name="Kanesaki Y."/>
            <person name="Suzuki T."/>
        </authorList>
    </citation>
    <scope>NUCLEOTIDE SEQUENCE [LARGE SCALE GENOMIC DNA]</scope>
    <source>
        <strain evidence="7 8">Heshi-B3</strain>
    </source>
</reference>
<evidence type="ECO:0000313" key="8">
    <source>
        <dbReference type="Proteomes" id="UP000052946"/>
    </source>
</evidence>
<evidence type="ECO:0000256" key="2">
    <source>
        <dbReference type="ARBA" id="ARBA00022692"/>
    </source>
</evidence>
<dbReference type="EC" id="3.4.21.89" evidence="5"/>
<name>A0A0U9H1A1_9BACI</name>
<dbReference type="NCBIfam" id="NF046067">
    <property type="entry name" value="SigPepSipWBacil"/>
    <property type="match status" value="1"/>
</dbReference>
<dbReference type="Proteomes" id="UP000052946">
    <property type="component" value="Unassembled WGS sequence"/>
</dbReference>
<dbReference type="PANTHER" id="PTHR10806">
    <property type="entry name" value="SIGNAL PEPTIDASE COMPLEX CATALYTIC SUBUNIT SEC11"/>
    <property type="match status" value="1"/>
</dbReference>
<evidence type="ECO:0000256" key="3">
    <source>
        <dbReference type="ARBA" id="ARBA00022989"/>
    </source>
</evidence>
<dbReference type="GO" id="GO:0006465">
    <property type="term" value="P:signal peptide processing"/>
    <property type="evidence" value="ECO:0007669"/>
    <property type="project" value="UniProtKB-UniRule"/>
</dbReference>
<keyword evidence="3 6" id="KW-1133">Transmembrane helix</keyword>
<dbReference type="RefSeq" id="WP_153004845.1">
    <property type="nucleotide sequence ID" value="NZ_BBXV01000002.1"/>
</dbReference>
<evidence type="ECO:0000313" key="7">
    <source>
        <dbReference type="EMBL" id="GAQ16207.1"/>
    </source>
</evidence>
<dbReference type="InterPro" id="IPR019533">
    <property type="entry name" value="Peptidase_S26"/>
</dbReference>
<evidence type="ECO:0000256" key="6">
    <source>
        <dbReference type="SAM" id="Phobius"/>
    </source>
</evidence>
<accession>A0A0U9H1A1</accession>
<evidence type="ECO:0000256" key="4">
    <source>
        <dbReference type="ARBA" id="ARBA00023136"/>
    </source>
</evidence>
<dbReference type="PRINTS" id="PR00728">
    <property type="entry name" value="SIGNALPTASE"/>
</dbReference>
<comment type="subcellular location">
    <subcellularLocation>
        <location evidence="1">Membrane</location>
    </subcellularLocation>
</comment>